<dbReference type="InterPro" id="IPR032675">
    <property type="entry name" value="LRR_dom_sf"/>
</dbReference>
<proteinExistence type="predicted"/>
<evidence type="ECO:0000313" key="2">
    <source>
        <dbReference type="Proteomes" id="UP001153069"/>
    </source>
</evidence>
<dbReference type="InterPro" id="IPR001611">
    <property type="entry name" value="Leu-rich_rpt"/>
</dbReference>
<protein>
    <submittedName>
        <fullName evidence="1">Uncharacterized protein</fullName>
    </submittedName>
</protein>
<comment type="caution">
    <text evidence="1">The sequence shown here is derived from an EMBL/GenBank/DDBJ whole genome shotgun (WGS) entry which is preliminary data.</text>
</comment>
<evidence type="ECO:0000313" key="1">
    <source>
        <dbReference type="EMBL" id="CAB9517631.1"/>
    </source>
</evidence>
<dbReference type="EMBL" id="CAICTM010000868">
    <property type="protein sequence ID" value="CAB9517631.1"/>
    <property type="molecule type" value="Genomic_DNA"/>
</dbReference>
<reference evidence="1" key="1">
    <citation type="submission" date="2020-06" db="EMBL/GenBank/DDBJ databases">
        <authorList>
            <consortium name="Plant Systems Biology data submission"/>
        </authorList>
    </citation>
    <scope>NUCLEOTIDE SEQUENCE</scope>
    <source>
        <strain evidence="1">D6</strain>
    </source>
</reference>
<dbReference type="Pfam" id="PF13516">
    <property type="entry name" value="LRR_6"/>
    <property type="match status" value="1"/>
</dbReference>
<name>A0A9N8HKW7_9STRA</name>
<sequence length="250" mass="28035">MAEVHLHPGDNVESLLEDLCAAEEEDQAVKLTLYNLDVGATLAAQILAFVRTRLHSIRRRHSTPKVFTLEILGCTGCVDRIVEIFANGLYDSKTTGSDATSRVEIVERELILQHSNPNHFDAAVFVALGMALDCRATRTAHQESCRPPLRDLVRLRLYQPVLSEGKLWTLAQGIQHSQHLTELDLSSCRFTPMHINRATQYLADGLHRNQCLKHLKLDDCNLVDDQIVCFLEALQNTSSKIETLSLAKNK</sequence>
<dbReference type="AlphaFoldDB" id="A0A9N8HKW7"/>
<gene>
    <name evidence="1" type="ORF">SEMRO_869_G213540.1</name>
</gene>
<keyword evidence="2" id="KW-1185">Reference proteome</keyword>
<accession>A0A9N8HKW7</accession>
<organism evidence="1 2">
    <name type="scientific">Seminavis robusta</name>
    <dbReference type="NCBI Taxonomy" id="568900"/>
    <lineage>
        <taxon>Eukaryota</taxon>
        <taxon>Sar</taxon>
        <taxon>Stramenopiles</taxon>
        <taxon>Ochrophyta</taxon>
        <taxon>Bacillariophyta</taxon>
        <taxon>Bacillariophyceae</taxon>
        <taxon>Bacillariophycidae</taxon>
        <taxon>Naviculales</taxon>
        <taxon>Naviculaceae</taxon>
        <taxon>Seminavis</taxon>
    </lineage>
</organism>
<dbReference type="SUPFAM" id="SSF52047">
    <property type="entry name" value="RNI-like"/>
    <property type="match status" value="1"/>
</dbReference>
<dbReference type="Proteomes" id="UP001153069">
    <property type="component" value="Unassembled WGS sequence"/>
</dbReference>
<dbReference type="Gene3D" id="3.80.10.10">
    <property type="entry name" value="Ribonuclease Inhibitor"/>
    <property type="match status" value="1"/>
</dbReference>